<dbReference type="RefSeq" id="WP_151169474.1">
    <property type="nucleotide sequence ID" value="NZ_WACR01000010.1"/>
</dbReference>
<dbReference type="AlphaFoldDB" id="A0A6N6M2A2"/>
<evidence type="ECO:0000256" key="1">
    <source>
        <dbReference type="SAM" id="SignalP"/>
    </source>
</evidence>
<organism evidence="2 3">
    <name type="scientific">Salibacter halophilus</name>
    <dbReference type="NCBI Taxonomy" id="1803916"/>
    <lineage>
        <taxon>Bacteria</taxon>
        <taxon>Pseudomonadati</taxon>
        <taxon>Bacteroidota</taxon>
        <taxon>Flavobacteriia</taxon>
        <taxon>Flavobacteriales</taxon>
        <taxon>Salibacteraceae</taxon>
        <taxon>Salibacter</taxon>
    </lineage>
</organism>
<accession>A0A6N6M2A2</accession>
<dbReference type="Proteomes" id="UP000435357">
    <property type="component" value="Unassembled WGS sequence"/>
</dbReference>
<feature type="chain" id="PRO_5026827541" evidence="1">
    <location>
        <begin position="21"/>
        <end position="212"/>
    </location>
</feature>
<proteinExistence type="predicted"/>
<dbReference type="EMBL" id="WACR01000010">
    <property type="protein sequence ID" value="KAB1062844.1"/>
    <property type="molecule type" value="Genomic_DNA"/>
</dbReference>
<protein>
    <submittedName>
        <fullName evidence="2">PorT family protein</fullName>
    </submittedName>
</protein>
<gene>
    <name evidence="2" type="ORF">F3059_11700</name>
</gene>
<feature type="signal peptide" evidence="1">
    <location>
        <begin position="1"/>
        <end position="20"/>
    </location>
</feature>
<sequence length="212" mass="23271">MNSIKIACLIFLFSPSFLSAQKVDDDTVDNGSPAHRVIFGGGFGLGMSSVLNENNSGISPEKYFGLNLGYRLSHNFYLATGLLVSTDHRIQFERSNNSSAYSGNTAIIPLSINYSKNSEGVSPVFGIGVFYRTDQMGDDSELTIGNEMNDDDIVSNFGSHLKLGLAYTDYYSNTFFLKGARYGITFNSYTDTINDELQITSSVVMFRVAALF</sequence>
<name>A0A6N6M2A2_9FLAO</name>
<keyword evidence="1" id="KW-0732">Signal</keyword>
<evidence type="ECO:0000313" key="3">
    <source>
        <dbReference type="Proteomes" id="UP000435357"/>
    </source>
</evidence>
<keyword evidence="3" id="KW-1185">Reference proteome</keyword>
<comment type="caution">
    <text evidence="2">The sequence shown here is derived from an EMBL/GenBank/DDBJ whole genome shotgun (WGS) entry which is preliminary data.</text>
</comment>
<reference evidence="2 3" key="1">
    <citation type="submission" date="2019-09" db="EMBL/GenBank/DDBJ databases">
        <title>Genomes of Cryomorphaceae.</title>
        <authorList>
            <person name="Bowman J.P."/>
        </authorList>
    </citation>
    <scope>NUCLEOTIDE SEQUENCE [LARGE SCALE GENOMIC DNA]</scope>
    <source>
        <strain evidence="2 3">KCTC 52047</strain>
    </source>
</reference>
<evidence type="ECO:0000313" key="2">
    <source>
        <dbReference type="EMBL" id="KAB1062844.1"/>
    </source>
</evidence>